<dbReference type="AlphaFoldDB" id="M7PB53"/>
<accession>M7PB53</accession>
<dbReference type="RefSeq" id="WP_008296442.1">
    <property type="nucleotide sequence ID" value="NZ_AOFT01000001.1"/>
</dbReference>
<dbReference type="InterPro" id="IPR004029">
    <property type="entry name" value="UreE_N"/>
</dbReference>
<dbReference type="InterPro" id="IPR036118">
    <property type="entry name" value="UreE_N_sf"/>
</dbReference>
<dbReference type="HAMAP" id="MF_00822">
    <property type="entry name" value="UreE"/>
    <property type="match status" value="1"/>
</dbReference>
<dbReference type="GO" id="GO:0065003">
    <property type="term" value="P:protein-containing complex assembly"/>
    <property type="evidence" value="ECO:0007669"/>
    <property type="project" value="InterPro"/>
</dbReference>
<dbReference type="GO" id="GO:0006457">
    <property type="term" value="P:protein folding"/>
    <property type="evidence" value="ECO:0007669"/>
    <property type="project" value="InterPro"/>
</dbReference>
<dbReference type="STRING" id="1235279.C772_00037"/>
<dbReference type="Proteomes" id="UP000011919">
    <property type="component" value="Unassembled WGS sequence"/>
</dbReference>
<feature type="domain" description="UreE urease accessory N-terminal" evidence="6">
    <location>
        <begin position="6"/>
        <end position="72"/>
    </location>
</feature>
<evidence type="ECO:0000313" key="8">
    <source>
        <dbReference type="Proteomes" id="UP000011919"/>
    </source>
</evidence>
<comment type="similarity">
    <text evidence="5">Belongs to the UreE family.</text>
</comment>
<dbReference type="GO" id="GO:0016151">
    <property type="term" value="F:nickel cation binding"/>
    <property type="evidence" value="ECO:0007669"/>
    <property type="project" value="UniProtKB-UniRule"/>
</dbReference>
<dbReference type="EMBL" id="AOFT01000001">
    <property type="protein sequence ID" value="EMR07709.1"/>
    <property type="molecule type" value="Genomic_DNA"/>
</dbReference>
<dbReference type="SMART" id="SM00988">
    <property type="entry name" value="UreE_N"/>
    <property type="match status" value="1"/>
</dbReference>
<dbReference type="CDD" id="cd00571">
    <property type="entry name" value="UreE"/>
    <property type="match status" value="1"/>
</dbReference>
<sequence>MIIEQILGNLDEMEPNEIGNRHKEKILLESDALVKRIQRVKTDHGTEVGIRLKEPRDLRAGDVLYMDERNMIVIDVMTDDLLVIRPRTIGEMGMIAHQLGNRHLPAQFEGDEMLVQYDYLVEDLLKELGIPYVREDRKVKEAFRHIGHSHD</sequence>
<name>M7PB53_9BACL</name>
<dbReference type="GO" id="GO:0005737">
    <property type="term" value="C:cytoplasm"/>
    <property type="evidence" value="ECO:0007669"/>
    <property type="project" value="UniProtKB-SubCell"/>
</dbReference>
<comment type="function">
    <text evidence="5">Involved in urease metallocenter assembly. Binds nickel. Probably functions as a nickel donor during metallocenter assembly.</text>
</comment>
<dbReference type="PATRIC" id="fig|1235279.3.peg.38"/>
<keyword evidence="8" id="KW-1185">Reference proteome</keyword>
<dbReference type="GO" id="GO:0051082">
    <property type="term" value="F:unfolded protein binding"/>
    <property type="evidence" value="ECO:0007669"/>
    <property type="project" value="UniProtKB-UniRule"/>
</dbReference>
<dbReference type="InterPro" id="IPR007864">
    <property type="entry name" value="UreE_C_dom"/>
</dbReference>
<dbReference type="Pfam" id="PF02814">
    <property type="entry name" value="UreE_N"/>
    <property type="match status" value="1"/>
</dbReference>
<evidence type="ECO:0000313" key="7">
    <source>
        <dbReference type="EMBL" id="EMR07709.1"/>
    </source>
</evidence>
<keyword evidence="3 5" id="KW-0533">Nickel</keyword>
<reference evidence="7 8" key="1">
    <citation type="journal article" date="2013" name="Genome Announc.">
        <title>Draft Genome Sequence of Bhargavaea cecembensis Strain DSE10T, Isolated from a Deep-Sea Sediment Sample Collected at a Depth of 5,904 m from the Chagos-Laccadive Ridge System in the Indian Ocean.</title>
        <authorList>
            <person name="Shivaji S."/>
            <person name="Ara S."/>
            <person name="Begum Z."/>
            <person name="Ruth M."/>
            <person name="Singh A."/>
            <person name="Kumar Pinnaka A."/>
        </authorList>
    </citation>
    <scope>NUCLEOTIDE SEQUENCE [LARGE SCALE GENOMIC DNA]</scope>
    <source>
        <strain evidence="7 8">DSE10</strain>
    </source>
</reference>
<dbReference type="OrthoDB" id="9810882at2"/>
<comment type="caution">
    <text evidence="7">The sequence shown here is derived from an EMBL/GenBank/DDBJ whole genome shotgun (WGS) entry which is preliminary data.</text>
</comment>
<dbReference type="Pfam" id="PF05194">
    <property type="entry name" value="UreE_C"/>
    <property type="match status" value="1"/>
</dbReference>
<gene>
    <name evidence="5 7" type="primary">ureE</name>
    <name evidence="7" type="ORF">C772_00037</name>
</gene>
<evidence type="ECO:0000256" key="4">
    <source>
        <dbReference type="ARBA" id="ARBA00023186"/>
    </source>
</evidence>
<dbReference type="eggNOG" id="COG2371">
    <property type="taxonomic scope" value="Bacteria"/>
</dbReference>
<dbReference type="SUPFAM" id="SSF69287">
    <property type="entry name" value="Urease metallochaperone UreE, N-terminal domain"/>
    <property type="match status" value="1"/>
</dbReference>
<proteinExistence type="inferred from homology"/>
<dbReference type="NCBIfam" id="NF009755">
    <property type="entry name" value="PRK13261.2-1"/>
    <property type="match status" value="1"/>
</dbReference>
<organism evidence="7 8">
    <name type="scientific">Bhargavaea cecembensis DSE10</name>
    <dbReference type="NCBI Taxonomy" id="1235279"/>
    <lineage>
        <taxon>Bacteria</taxon>
        <taxon>Bacillati</taxon>
        <taxon>Bacillota</taxon>
        <taxon>Bacilli</taxon>
        <taxon>Bacillales</taxon>
        <taxon>Caryophanaceae</taxon>
        <taxon>Bhargavaea</taxon>
    </lineage>
</organism>
<dbReference type="Gene3D" id="3.30.70.790">
    <property type="entry name" value="UreE, C-terminal domain"/>
    <property type="match status" value="1"/>
</dbReference>
<dbReference type="GO" id="GO:0019627">
    <property type="term" value="P:urea metabolic process"/>
    <property type="evidence" value="ECO:0007669"/>
    <property type="project" value="InterPro"/>
</dbReference>
<keyword evidence="2 5" id="KW-0963">Cytoplasm</keyword>
<dbReference type="Gene3D" id="2.60.260.20">
    <property type="entry name" value="Urease metallochaperone UreE, N-terminal domain"/>
    <property type="match status" value="1"/>
</dbReference>
<keyword evidence="4 5" id="KW-0143">Chaperone</keyword>
<evidence type="ECO:0000256" key="1">
    <source>
        <dbReference type="ARBA" id="ARBA00004496"/>
    </source>
</evidence>
<dbReference type="PIRSF" id="PIRSF036402">
    <property type="entry name" value="Ureas_acces_UreE"/>
    <property type="match status" value="1"/>
</dbReference>
<evidence type="ECO:0000256" key="3">
    <source>
        <dbReference type="ARBA" id="ARBA00022596"/>
    </source>
</evidence>
<evidence type="ECO:0000256" key="5">
    <source>
        <dbReference type="HAMAP-Rule" id="MF_00822"/>
    </source>
</evidence>
<dbReference type="InterPro" id="IPR012406">
    <property type="entry name" value="UreE"/>
</dbReference>
<evidence type="ECO:0000259" key="6">
    <source>
        <dbReference type="SMART" id="SM00988"/>
    </source>
</evidence>
<dbReference type="SUPFAM" id="SSF69737">
    <property type="entry name" value="Urease metallochaperone UreE, C-terminal domain"/>
    <property type="match status" value="1"/>
</dbReference>
<comment type="subcellular location">
    <subcellularLocation>
        <location evidence="1 5">Cytoplasm</location>
    </subcellularLocation>
</comment>
<evidence type="ECO:0000256" key="2">
    <source>
        <dbReference type="ARBA" id="ARBA00022490"/>
    </source>
</evidence>
<protein>
    <recommendedName>
        <fullName evidence="5">Urease accessory protein UreE</fullName>
    </recommendedName>
</protein>